<feature type="domain" description="EF-hand" evidence="24">
    <location>
        <begin position="1105"/>
        <end position="1140"/>
    </location>
</feature>
<feature type="non-terminal residue" evidence="25">
    <location>
        <position position="1155"/>
    </location>
</feature>
<dbReference type="SUPFAM" id="SSF47473">
    <property type="entry name" value="EF-hand"/>
    <property type="match status" value="2"/>
</dbReference>
<dbReference type="FunFam" id="1.10.238.10:FF:000090">
    <property type="entry name" value="calumenin isoform X2"/>
    <property type="match status" value="1"/>
</dbReference>
<dbReference type="GO" id="GO:0005509">
    <property type="term" value="F:calcium ion binding"/>
    <property type="evidence" value="ECO:0007669"/>
    <property type="project" value="InterPro"/>
</dbReference>
<evidence type="ECO:0000256" key="14">
    <source>
        <dbReference type="ARBA" id="ARBA00022824"/>
    </source>
</evidence>
<feature type="domain" description="EF-hand" evidence="24">
    <location>
        <begin position="991"/>
        <end position="1026"/>
    </location>
</feature>
<dbReference type="PANTHER" id="PTHR35578:SF6">
    <property type="entry name" value="PROLINE-RICH TRANSMEMBRANE PROTEIN 4"/>
    <property type="match status" value="1"/>
</dbReference>
<feature type="transmembrane region" description="Helical" evidence="22">
    <location>
        <begin position="376"/>
        <end position="399"/>
    </location>
</feature>
<keyword evidence="14" id="KW-0256">Endoplasmic reticulum</keyword>
<reference evidence="25 26" key="1">
    <citation type="journal article" date="2021" name="Cell">
        <title>Tracing the genetic footprints of vertebrate landing in non-teleost ray-finned fishes.</title>
        <authorList>
            <person name="Bi X."/>
            <person name="Wang K."/>
            <person name="Yang L."/>
            <person name="Pan H."/>
            <person name="Jiang H."/>
            <person name="Wei Q."/>
            <person name="Fang M."/>
            <person name="Yu H."/>
            <person name="Zhu C."/>
            <person name="Cai Y."/>
            <person name="He Y."/>
            <person name="Gan X."/>
            <person name="Zeng H."/>
            <person name="Yu D."/>
            <person name="Zhu Y."/>
            <person name="Jiang H."/>
            <person name="Qiu Q."/>
            <person name="Yang H."/>
            <person name="Zhang Y.E."/>
            <person name="Wang W."/>
            <person name="Zhu M."/>
            <person name="He S."/>
            <person name="Zhang G."/>
        </authorList>
    </citation>
    <scope>NUCLEOTIDE SEQUENCE [LARGE SCALE GENOMIC DNA]</scope>
    <source>
        <strain evidence="25">Bchr_013</strain>
    </source>
</reference>
<dbReference type="InterPro" id="IPR002048">
    <property type="entry name" value="EF_hand_dom"/>
</dbReference>
<dbReference type="PANTHER" id="PTHR35578">
    <property type="entry name" value="PROLINE-RICH TRANSMEMBRANE PROTEIN 4-RELATED"/>
    <property type="match status" value="1"/>
</dbReference>
<evidence type="ECO:0000256" key="6">
    <source>
        <dbReference type="ARBA" id="ARBA00004613"/>
    </source>
</evidence>
<dbReference type="PROSITE" id="PS50222">
    <property type="entry name" value="EF_HAND_2"/>
    <property type="match status" value="5"/>
</dbReference>
<dbReference type="InterPro" id="IPR018247">
    <property type="entry name" value="EF_Hand_1_Ca_BS"/>
</dbReference>
<evidence type="ECO:0000313" key="25">
    <source>
        <dbReference type="EMBL" id="KAG2460002.1"/>
    </source>
</evidence>
<evidence type="ECO:0000256" key="17">
    <source>
        <dbReference type="ARBA" id="ARBA00022989"/>
    </source>
</evidence>
<sequence length="1155" mass="131060">MLPQGFMLTLVLWYSLFWVSVSEATIQNVEMQTSSPFLNAHVFNPELSSSPDQNDSLSVSWVPSELLMESKTPSVQVLPTDLRRGFEQTQMKDSEISQQSAEDGHEVLLPQPSFTFSEEVKGLLSPAYSGSKLPTDSSDEHRPTTVPFYSRTVPPLEFTETSSKFVTSQKKYPEHITFPVYTINQTQKALSATKTVPLDPQRKSNATIPVPEAGNADPTIVRQVPELQSGVATFDTSMIEPTTAQHKNKQEPLTVTTAEPSRTVWAKTSASSATTLGLHLTTDKIIFLNQTSKAVTGNETPGIEVPTDEDFGKAVIDGHPTTNSKSILTSISPELDYPENDSFTPFYMLPAPMFIPLHADWNTAMAVWGIAWEVHIYGIGSLYVVISFLAALSLLLLPFKCPSGSIFFMIVNIFLIIVGSSRAFSLFYDAYNHQDKLPSSVLLLLYEVPFPCLTSSFGVVFLLLSMRSRMQLSYSIFQHPCFLAVLVFFHFSASLGSIVLVQVLSHLPCLFFVSQGVFVVLMTLMSLAYFIFYCYVRADAKHIYHLNNTSPPIERYNRCPFADAKDWDRAAMTAVFSSMFALFSAALQLYAMLHALGFGGIEVFHPWPWWAFHLSCRICEVGMGLTLAIIVMYPLFCSKDVPQQSCWPSIFCLHHNHVTVKSPILPNNYQWSSSQQEKLVICDTIARSEIECLPLYTLVENHLSSLEGLDLLYHSTRCLTLKDLELNINPKKGSCSSSFTSMQMDSDSTADLHPPSPINLRRSIDEALFSEALIPESLFQNSKLYSSSNLSLNIQTKAEKRDLKENAADCGLYRTSSCIEMDTAPALKESVLSSDTLLRRMELRQILFYFTLSVVFVLSKPTEKKDRVHHDPQLSDKVHDDNENFDYDHDAFLGAEEAKTFDQLTPEESKERLGMFFDKIDADKDGFVTDEELKAWIKKAQKKYIFENVDRQWHDFDINNDGVISWEEYRNVTYGTYLDDPDPDDGYNYKQMMSRDERRFKMADKDGDMIATKDEFTAFLHPEEYEYMKDIVVLETMEDIDKNGDGFIDLEEYIGDMYSHDGDPQEPEWVKTEREQFVEFRDKNRDGKMDKEETKDWILPSDYDHAEAEAKHLVYESDKDKDGKLTKEEIVDKYDLFVGSQATDFGEALVRHDEF</sequence>
<feature type="transmembrane region" description="Helical" evidence="22">
    <location>
        <begin position="570"/>
        <end position="590"/>
    </location>
</feature>
<dbReference type="GO" id="GO:0005794">
    <property type="term" value="C:Golgi apparatus"/>
    <property type="evidence" value="ECO:0007669"/>
    <property type="project" value="UniProtKB-SubCell"/>
</dbReference>
<evidence type="ECO:0000256" key="9">
    <source>
        <dbReference type="ARBA" id="ARBA00022553"/>
    </source>
</evidence>
<keyword evidence="26" id="KW-1185">Reference proteome</keyword>
<comment type="subcellular location">
    <subcellularLocation>
        <location evidence="5">Endoplasmic reticulum membrane</location>
    </subcellularLocation>
    <subcellularLocation>
        <location evidence="3">Golgi apparatus</location>
    </subcellularLocation>
    <subcellularLocation>
        <location evidence="2">Melanosome</location>
    </subcellularLocation>
    <subcellularLocation>
        <location evidence="1">Membrane</location>
        <topology evidence="1">Multi-pass membrane protein</topology>
    </subcellularLocation>
    <subcellularLocation>
        <location evidence="4">Sarcoplasmic reticulum lumen</location>
    </subcellularLocation>
    <subcellularLocation>
        <location evidence="6">Secreted</location>
    </subcellularLocation>
</comment>
<name>A0A8X8BMS4_POLSE</name>
<feature type="domain" description="EF-hand" evidence="24">
    <location>
        <begin position="908"/>
        <end position="943"/>
    </location>
</feature>
<evidence type="ECO:0000256" key="15">
    <source>
        <dbReference type="ARBA" id="ARBA00022837"/>
    </source>
</evidence>
<evidence type="ECO:0000256" key="21">
    <source>
        <dbReference type="ARBA" id="ARBA00063649"/>
    </source>
</evidence>
<dbReference type="AlphaFoldDB" id="A0A8X8BMS4"/>
<comment type="subunit">
    <text evidence="21">Interacts with GGCX.</text>
</comment>
<evidence type="ECO:0000256" key="16">
    <source>
        <dbReference type="ARBA" id="ARBA00022951"/>
    </source>
</evidence>
<keyword evidence="9" id="KW-0597">Phosphoprotein</keyword>
<evidence type="ECO:0000256" key="19">
    <source>
        <dbReference type="ARBA" id="ARBA00023136"/>
    </source>
</evidence>
<feature type="chain" id="PRO_5036452115" evidence="23">
    <location>
        <begin position="25"/>
        <end position="1155"/>
    </location>
</feature>
<keyword evidence="16" id="KW-0703">Sarcoplasmic reticulum</keyword>
<evidence type="ECO:0000256" key="10">
    <source>
        <dbReference type="ARBA" id="ARBA00022692"/>
    </source>
</evidence>
<dbReference type="Pfam" id="PF13499">
    <property type="entry name" value="EF-hand_7"/>
    <property type="match status" value="1"/>
</dbReference>
<keyword evidence="13" id="KW-0677">Repeat</keyword>
<comment type="similarity">
    <text evidence="7">Belongs to the CREC family.</text>
</comment>
<dbReference type="GO" id="GO:0042470">
    <property type="term" value="C:melanosome"/>
    <property type="evidence" value="ECO:0007669"/>
    <property type="project" value="UniProtKB-SubCell"/>
</dbReference>
<evidence type="ECO:0000256" key="4">
    <source>
        <dbReference type="ARBA" id="ARBA00004564"/>
    </source>
</evidence>
<dbReference type="SMART" id="SM00054">
    <property type="entry name" value="EFh"/>
    <property type="match status" value="5"/>
</dbReference>
<feature type="signal peptide" evidence="23">
    <location>
        <begin position="1"/>
        <end position="24"/>
    </location>
</feature>
<dbReference type="FunFam" id="1.10.238.10:FF:000109">
    <property type="entry name" value="calumenin isoform X2"/>
    <property type="match status" value="1"/>
</dbReference>
<feature type="domain" description="EF-hand" evidence="24">
    <location>
        <begin position="944"/>
        <end position="979"/>
    </location>
</feature>
<keyword evidence="12 23" id="KW-0732">Signal</keyword>
<dbReference type="Proteomes" id="UP000886611">
    <property type="component" value="Unassembled WGS sequence"/>
</dbReference>
<dbReference type="EMBL" id="JAATIS010005064">
    <property type="protein sequence ID" value="KAG2460002.1"/>
    <property type="molecule type" value="Genomic_DNA"/>
</dbReference>
<keyword evidence="8" id="KW-0964">Secreted</keyword>
<evidence type="ECO:0000256" key="8">
    <source>
        <dbReference type="ARBA" id="ARBA00022525"/>
    </source>
</evidence>
<keyword evidence="11" id="KW-0479">Metal-binding</keyword>
<dbReference type="InterPro" id="IPR052836">
    <property type="entry name" value="PRRT_domain-containing"/>
</dbReference>
<dbReference type="PROSITE" id="PS00018">
    <property type="entry name" value="EF_HAND_1"/>
    <property type="match status" value="4"/>
</dbReference>
<keyword evidence="18" id="KW-0333">Golgi apparatus</keyword>
<dbReference type="GO" id="GO:0033018">
    <property type="term" value="C:sarcoplasmic reticulum lumen"/>
    <property type="evidence" value="ECO:0007669"/>
    <property type="project" value="UniProtKB-SubCell"/>
</dbReference>
<keyword evidence="19 22" id="KW-0472">Membrane</keyword>
<accession>A0A8X8BMS4</accession>
<evidence type="ECO:0000256" key="1">
    <source>
        <dbReference type="ARBA" id="ARBA00004141"/>
    </source>
</evidence>
<evidence type="ECO:0000256" key="2">
    <source>
        <dbReference type="ARBA" id="ARBA00004223"/>
    </source>
</evidence>
<feature type="transmembrane region" description="Helical" evidence="22">
    <location>
        <begin position="510"/>
        <end position="536"/>
    </location>
</feature>
<keyword evidence="15" id="KW-0106">Calcium</keyword>
<feature type="non-terminal residue" evidence="25">
    <location>
        <position position="1"/>
    </location>
</feature>
<feature type="domain" description="EF-hand" evidence="24">
    <location>
        <begin position="1028"/>
        <end position="1063"/>
    </location>
</feature>
<organism evidence="25 26">
    <name type="scientific">Polypterus senegalus</name>
    <name type="common">Senegal bichir</name>
    <dbReference type="NCBI Taxonomy" id="55291"/>
    <lineage>
        <taxon>Eukaryota</taxon>
        <taxon>Metazoa</taxon>
        <taxon>Chordata</taxon>
        <taxon>Craniata</taxon>
        <taxon>Vertebrata</taxon>
        <taxon>Euteleostomi</taxon>
        <taxon>Actinopterygii</taxon>
        <taxon>Polypteriformes</taxon>
        <taxon>Polypteridae</taxon>
        <taxon>Polypterus</taxon>
    </lineage>
</organism>
<dbReference type="Gene3D" id="1.10.238.10">
    <property type="entry name" value="EF-hand"/>
    <property type="match status" value="3"/>
</dbReference>
<comment type="function">
    <text evidence="20">Involved in regulation of vitamin K-dependent carboxylation of multiple N-terminal glutamate residues. Seems to inhibit gamma-carboxylase GGCX. Binds 7 calcium ions with a low affinity.</text>
</comment>
<evidence type="ECO:0000313" key="26">
    <source>
        <dbReference type="Proteomes" id="UP000886611"/>
    </source>
</evidence>
<evidence type="ECO:0000259" key="24">
    <source>
        <dbReference type="PROSITE" id="PS50222"/>
    </source>
</evidence>
<evidence type="ECO:0000256" key="23">
    <source>
        <dbReference type="SAM" id="SignalP"/>
    </source>
</evidence>
<protein>
    <submittedName>
        <fullName evidence="25">CALU protein</fullName>
    </submittedName>
</protein>
<evidence type="ECO:0000256" key="5">
    <source>
        <dbReference type="ARBA" id="ARBA00004586"/>
    </source>
</evidence>
<evidence type="ECO:0000256" key="12">
    <source>
        <dbReference type="ARBA" id="ARBA00022729"/>
    </source>
</evidence>
<evidence type="ECO:0000256" key="13">
    <source>
        <dbReference type="ARBA" id="ARBA00022737"/>
    </source>
</evidence>
<evidence type="ECO:0000256" key="3">
    <source>
        <dbReference type="ARBA" id="ARBA00004555"/>
    </source>
</evidence>
<feature type="transmembrane region" description="Helical" evidence="22">
    <location>
        <begin position="476"/>
        <end position="504"/>
    </location>
</feature>
<dbReference type="CDD" id="cd16228">
    <property type="entry name" value="EFh_CREC_Calumenin"/>
    <property type="match status" value="1"/>
</dbReference>
<dbReference type="Pfam" id="PF25987">
    <property type="entry name" value="PRRT3"/>
    <property type="match status" value="1"/>
</dbReference>
<dbReference type="FunFam" id="1.10.238.10:FF:000110">
    <property type="entry name" value="calumenin isoform X2"/>
    <property type="match status" value="1"/>
</dbReference>
<evidence type="ECO:0000256" key="20">
    <source>
        <dbReference type="ARBA" id="ARBA00043927"/>
    </source>
</evidence>
<dbReference type="GO" id="GO:0005576">
    <property type="term" value="C:extracellular region"/>
    <property type="evidence" value="ECO:0007669"/>
    <property type="project" value="UniProtKB-SubCell"/>
</dbReference>
<dbReference type="InterPro" id="IPR059081">
    <property type="entry name" value="PRRT3-4"/>
</dbReference>
<feature type="transmembrane region" description="Helical" evidence="22">
    <location>
        <begin position="406"/>
        <end position="428"/>
    </location>
</feature>
<dbReference type="GO" id="GO:0005789">
    <property type="term" value="C:endoplasmic reticulum membrane"/>
    <property type="evidence" value="ECO:0007669"/>
    <property type="project" value="UniProtKB-SubCell"/>
</dbReference>
<keyword evidence="10 22" id="KW-0812">Transmembrane</keyword>
<comment type="caution">
    <text evidence="25">The sequence shown here is derived from an EMBL/GenBank/DDBJ whole genome shotgun (WGS) entry which is preliminary data.</text>
</comment>
<keyword evidence="17 22" id="KW-1133">Transmembrane helix</keyword>
<proteinExistence type="inferred from homology"/>
<evidence type="ECO:0000256" key="22">
    <source>
        <dbReference type="SAM" id="Phobius"/>
    </source>
</evidence>
<evidence type="ECO:0000256" key="11">
    <source>
        <dbReference type="ARBA" id="ARBA00022723"/>
    </source>
</evidence>
<dbReference type="Pfam" id="PF13202">
    <property type="entry name" value="EF-hand_5"/>
    <property type="match status" value="1"/>
</dbReference>
<dbReference type="InterPro" id="IPR011992">
    <property type="entry name" value="EF-hand-dom_pair"/>
</dbReference>
<evidence type="ECO:0000256" key="18">
    <source>
        <dbReference type="ARBA" id="ARBA00023034"/>
    </source>
</evidence>
<feature type="transmembrane region" description="Helical" evidence="22">
    <location>
        <begin position="440"/>
        <end position="464"/>
    </location>
</feature>
<evidence type="ECO:0000256" key="7">
    <source>
        <dbReference type="ARBA" id="ARBA00006431"/>
    </source>
</evidence>
<gene>
    <name evidence="25" type="primary">Calu_0</name>
    <name evidence="25" type="ORF">GTO96_0021540</name>
</gene>